<protein>
    <submittedName>
        <fullName evidence="1">Uncharacterized protein</fullName>
    </submittedName>
</protein>
<sequence length="91" mass="10168">MKDSEQKQIEANEIIAAFDRAGLVWDPKIVTFCPDGFDEMTPEEKHAATQSAIDAFEKYGEGLHQAGEHEIADTYFKHPGDLSEVLGYLPK</sequence>
<evidence type="ECO:0000313" key="2">
    <source>
        <dbReference type="Proteomes" id="UP000094893"/>
    </source>
</evidence>
<evidence type="ECO:0000313" key="1">
    <source>
        <dbReference type="EMBL" id="OCX73817.1"/>
    </source>
</evidence>
<gene>
    <name evidence="1" type="ORF">A6P07_07230</name>
</gene>
<dbReference type="RefSeq" id="WP_024895439.1">
    <property type="nucleotide sequence ID" value="NZ_JMEB01000160.1"/>
</dbReference>
<dbReference type="AlphaFoldDB" id="A0A1C2IJR4"/>
<accession>A0A1C2IJR4</accession>
<reference evidence="1 2" key="1">
    <citation type="journal article" date="2016" name="Int. J. Mol. Sci.">
        <title>Comparative genomics of the extreme acidophile Acidithiobacillus thiooxidans reveals intraspecific divergence and niche adaptation.</title>
        <authorList>
            <person name="Zhang X."/>
            <person name="Feng X."/>
            <person name="Tao J."/>
            <person name="Ma L."/>
            <person name="Xiao Y."/>
            <person name="Liang Y."/>
            <person name="Liu X."/>
            <person name="Yin H."/>
        </authorList>
    </citation>
    <scope>NUCLEOTIDE SEQUENCE [LARGE SCALE GENOMIC DNA]</scope>
    <source>
        <strain evidence="1 2">A02</strain>
    </source>
</reference>
<organism evidence="1 2">
    <name type="scientific">Acidithiobacillus thiooxidans</name>
    <name type="common">Thiobacillus thiooxidans</name>
    <dbReference type="NCBI Taxonomy" id="930"/>
    <lineage>
        <taxon>Bacteria</taxon>
        <taxon>Pseudomonadati</taxon>
        <taxon>Pseudomonadota</taxon>
        <taxon>Acidithiobacillia</taxon>
        <taxon>Acidithiobacillales</taxon>
        <taxon>Acidithiobacillaceae</taxon>
        <taxon>Acidithiobacillus</taxon>
    </lineage>
</organism>
<dbReference type="EMBL" id="LWSA01000093">
    <property type="protein sequence ID" value="OCX73817.1"/>
    <property type="molecule type" value="Genomic_DNA"/>
</dbReference>
<name>A0A1C2IJR4_ACITH</name>
<proteinExistence type="predicted"/>
<dbReference type="Proteomes" id="UP000094893">
    <property type="component" value="Unassembled WGS sequence"/>
</dbReference>
<comment type="caution">
    <text evidence="1">The sequence shown here is derived from an EMBL/GenBank/DDBJ whole genome shotgun (WGS) entry which is preliminary data.</text>
</comment>